<dbReference type="CDD" id="cd20078">
    <property type="entry name" value="XPF_nuclease_XPF_euk"/>
    <property type="match status" value="1"/>
</dbReference>
<dbReference type="InterPro" id="IPR010994">
    <property type="entry name" value="RuvA_2-like"/>
</dbReference>
<feature type="compositionally biased region" description="Basic residues" evidence="10">
    <location>
        <begin position="844"/>
        <end position="861"/>
    </location>
</feature>
<feature type="compositionally biased region" description="Polar residues" evidence="10">
    <location>
        <begin position="862"/>
        <end position="871"/>
    </location>
</feature>
<proteinExistence type="inferred from homology"/>
<protein>
    <recommendedName>
        <fullName evidence="11">ERCC4 domain-containing protein</fullName>
    </recommendedName>
</protein>
<evidence type="ECO:0000256" key="4">
    <source>
        <dbReference type="ARBA" id="ARBA00022759"/>
    </source>
</evidence>
<dbReference type="InterPro" id="IPR047520">
    <property type="entry name" value="XPF_nuclease"/>
</dbReference>
<evidence type="ECO:0000256" key="6">
    <source>
        <dbReference type="ARBA" id="ARBA00022801"/>
    </source>
</evidence>
<dbReference type="InterPro" id="IPR011335">
    <property type="entry name" value="Restrct_endonuc-II-like"/>
</dbReference>
<gene>
    <name evidence="12" type="ORF">PFTANZ_04914</name>
</gene>
<dbReference type="GO" id="GO:0003697">
    <property type="term" value="F:single-stranded DNA binding"/>
    <property type="evidence" value="ECO:0007669"/>
    <property type="project" value="TreeGrafter"/>
</dbReference>
<keyword evidence="6" id="KW-0378">Hydrolase</keyword>
<dbReference type="OrthoDB" id="361020at2759"/>
<keyword evidence="8" id="KW-0234">DNA repair</keyword>
<feature type="region of interest" description="Disordered" evidence="10">
    <location>
        <begin position="1358"/>
        <end position="1379"/>
    </location>
</feature>
<keyword evidence="5" id="KW-0227">DNA damage</keyword>
<dbReference type="GO" id="GO:0003684">
    <property type="term" value="F:damaged DNA binding"/>
    <property type="evidence" value="ECO:0007669"/>
    <property type="project" value="TreeGrafter"/>
</dbReference>
<keyword evidence="3" id="KW-0540">Nuclease</keyword>
<dbReference type="PANTHER" id="PTHR10150">
    <property type="entry name" value="DNA REPAIR ENDONUCLEASE XPF"/>
    <property type="match status" value="1"/>
</dbReference>
<name>A0A024W0A3_PLAFA</name>
<evidence type="ECO:0000256" key="9">
    <source>
        <dbReference type="ARBA" id="ARBA00023242"/>
    </source>
</evidence>
<dbReference type="FunFam" id="1.10.150.20:FF:000079">
    <property type="entry name" value="Putative DNA repair endonuclease"/>
    <property type="match status" value="1"/>
</dbReference>
<dbReference type="InterPro" id="IPR006166">
    <property type="entry name" value="ERCC4_domain"/>
</dbReference>
<feature type="domain" description="ERCC4" evidence="11">
    <location>
        <begin position="1192"/>
        <end position="1272"/>
    </location>
</feature>
<feature type="compositionally biased region" description="Basic and acidic residues" evidence="10">
    <location>
        <begin position="1370"/>
        <end position="1379"/>
    </location>
</feature>
<dbReference type="SMART" id="SM00891">
    <property type="entry name" value="ERCC4"/>
    <property type="match status" value="1"/>
</dbReference>
<dbReference type="GO" id="GO:1901255">
    <property type="term" value="P:nucleotide-excision repair involved in interstrand cross-link repair"/>
    <property type="evidence" value="ECO:0007669"/>
    <property type="project" value="TreeGrafter"/>
</dbReference>
<dbReference type="Gene3D" id="3.40.50.10130">
    <property type="match status" value="1"/>
</dbReference>
<comment type="subcellular location">
    <subcellularLocation>
        <location evidence="1">Nucleus</location>
    </subcellularLocation>
</comment>
<sequence>MYFLFVFHKVKRKKECIHYTMRKKSCLWDEQYINNDNIFFDLFNLNKYNKTYDNGHIKVVQDDGQEKNIQNESTTKYTLNKNKIQNDNEESNNELPNNNNEIILLDHPEEKEKTEIKENDIDINKKNDNCNNMCNINKSQNKHLKDMCTQNKLIFILNVTPKEYNIFLKYQLSLYEQINEIDERYNDKIKINYFKTEYIRDQKSHERIEMYIKRGVYFISSNVLLIDLLTFKIIPEIIDGIFICKNHRLIYNMKEIFIIELYRKRNKFGFIKGISNNKKLINHQHIVNLAQKLFMKRIFCYPRFHKHIHISLNNKFLQPHIYEINLDIPNVLLKIEENILNILHYLNLEIKKNYNFHDFDLNPLLYSENAEAYVLNYIKTKTLNYNTKKLLKEIITLVNMLCNLFIYDSLIFYNYLNNLKEADKECIWLYCNEANEIFYLSRERNNQFLNQMDILVNQNDINNTQNIINVIQYDNNYFHKSYQVKKESNQLYNWVYELVYNRDIEKNQYEKIIEQKERIKNKNLMKKKFILNKKKHNESNKKPLNHNKHTEDRTSIILNNNINIKHSKNGNSNSNTTENNNKRRKIIKLQKFNDNNSNNENMYNLIKKEKDHIIQIKSSDTEDNSVNNKNGIIKSDEHIVINDHKECKYQMDKINLDQRNDNNIMHMYKNQTKINKSMDKIEYPIVIIVDNFYMQKEFYNLLLHTNDDKCDKHLNILIKDEKENKITDNYITDDSVSSQESFNNNNNNNNVNMSNNANLFNLQNNPFNIPYDMIKNKTRNLKYIKPHIYILCINKNYENIYTKDNFVQTLHQKIDAINKKHDIEPNREDEIKLNEQSEVDGKSKKNAKKKKKEKKKDHHNKQQTNDEQNILKNDDHLGDDNFFQINEYCGNLDFLEIFLMTIKPYRIILTTLDLNIFRNVEIYCARLFQYSIYQLHEEKYFKYIMKYEKDNFIYVKNNENNINKTDDNKNDDNKNDKNDDNKNNNNTVKKKKKKNESIYEPIDVFNKLKIWNDMCNNVEVFLIFFKNNIHYNKYLNKVKVEKSNWINFLENRNNLRFELDRNVFNKNEELFKNVINSYLKFQQRFKDNKKNITNFNQSLCDEFKSFQDVKIDEYAVENNNVLLDNHYNNFISMEEEEMFIKNYQNKMNKNISSFTFDEKIIQQIQEILHKFSIDSFNLNFILYSIFNNTKPIVIVDIRELKSDLTYKLYKSKMHIIPYSLLVGDYILTKDICVERKSIIDLIQSLNNNRLYNQINQMSKYYQTYVLLIEFNNKNLFYFASLNDKYSVYTKLIMICIQFPKLKILWSPFSLFTVKLFWSLKVNASQPDIFKSLHIDMTLQKNVREEYIISKNKVKKAKEVDDQNNSTGTKQIKDKEIQEDNNRKNDELVVQTNNHLEVQTNDHLENKQETYKYETIYDLFDKNLYHLQNIEDDQEIKKVENVTNWNAIEILKSLPGVNEKNMHYLINNIKSLRHLCEQTLEQLENYMSKSNAKLLYDFLNENIS</sequence>
<evidence type="ECO:0000256" key="3">
    <source>
        <dbReference type="ARBA" id="ARBA00022722"/>
    </source>
</evidence>
<evidence type="ECO:0000256" key="7">
    <source>
        <dbReference type="ARBA" id="ARBA00023125"/>
    </source>
</evidence>
<reference evidence="12 13" key="1">
    <citation type="submission" date="2013-02" db="EMBL/GenBank/DDBJ databases">
        <title>The Genome Annotation of Plasmodium falciparum Tanzania (2000708).</title>
        <authorList>
            <consortium name="The Broad Institute Genome Sequencing Platform"/>
            <consortium name="The Broad Institute Genome Sequencing Center for Infectious Disease"/>
            <person name="Neafsey D."/>
            <person name="Hoffman S."/>
            <person name="Volkman S."/>
            <person name="Rosenthal P."/>
            <person name="Walker B."/>
            <person name="Young S.K."/>
            <person name="Zeng Q."/>
            <person name="Gargeya S."/>
            <person name="Fitzgerald M."/>
            <person name="Haas B."/>
            <person name="Abouelleil A."/>
            <person name="Allen A.W."/>
            <person name="Alvarado L."/>
            <person name="Arachchi H.M."/>
            <person name="Berlin A.M."/>
            <person name="Chapman S.B."/>
            <person name="Gainer-Dewar J."/>
            <person name="Goldberg J."/>
            <person name="Griggs A."/>
            <person name="Gujja S."/>
            <person name="Hansen M."/>
            <person name="Howarth C."/>
            <person name="Imamovic A."/>
            <person name="Ireland A."/>
            <person name="Larimer J."/>
            <person name="McCowan C."/>
            <person name="Murphy C."/>
            <person name="Pearson M."/>
            <person name="Poon T.W."/>
            <person name="Priest M."/>
            <person name="Roberts A."/>
            <person name="Saif S."/>
            <person name="Shea T."/>
            <person name="Sisk P."/>
            <person name="Sykes S."/>
            <person name="Wortman J."/>
            <person name="Nusbaum C."/>
            <person name="Birren B."/>
        </authorList>
    </citation>
    <scope>NUCLEOTIDE SEQUENCE [LARGE SCALE GENOMIC DNA]</scope>
    <source>
        <strain evidence="13">Tanzania (2000708)</strain>
    </source>
</reference>
<dbReference type="Gene3D" id="1.10.150.20">
    <property type="entry name" value="5' to 3' exonuclease, C-terminal subdomain"/>
    <property type="match status" value="1"/>
</dbReference>
<dbReference type="Pfam" id="PF02732">
    <property type="entry name" value="ERCC4"/>
    <property type="match status" value="1"/>
</dbReference>
<dbReference type="GO" id="GO:0000712">
    <property type="term" value="P:resolution of meiotic recombination intermediates"/>
    <property type="evidence" value="ECO:0007669"/>
    <property type="project" value="TreeGrafter"/>
</dbReference>
<evidence type="ECO:0000256" key="2">
    <source>
        <dbReference type="ARBA" id="ARBA00010015"/>
    </source>
</evidence>
<dbReference type="EMBL" id="KI926525">
    <property type="protein sequence ID" value="ETW34364.1"/>
    <property type="molecule type" value="Genomic_DNA"/>
</dbReference>
<feature type="region of interest" description="Disordered" evidence="10">
    <location>
        <begin position="963"/>
        <end position="992"/>
    </location>
</feature>
<feature type="compositionally biased region" description="Basic and acidic residues" evidence="10">
    <location>
        <begin position="964"/>
        <end position="982"/>
    </location>
</feature>
<evidence type="ECO:0000256" key="10">
    <source>
        <dbReference type="SAM" id="MobiDB-lite"/>
    </source>
</evidence>
<feature type="compositionally biased region" description="Basic and acidic residues" evidence="10">
    <location>
        <begin position="825"/>
        <end position="843"/>
    </location>
</feature>
<reference evidence="12 13" key="2">
    <citation type="submission" date="2013-02" db="EMBL/GenBank/DDBJ databases">
        <title>The Genome Sequence of Plasmodium falciparum Tanzania (2000708).</title>
        <authorList>
            <consortium name="The Broad Institute Genome Sequencing Platform"/>
            <consortium name="The Broad Institute Genome Sequencing Center for Infectious Disease"/>
            <person name="Neafsey D."/>
            <person name="Cheeseman I."/>
            <person name="Volkman S."/>
            <person name="Adams J."/>
            <person name="Walker B."/>
            <person name="Young S.K."/>
            <person name="Zeng Q."/>
            <person name="Gargeya S."/>
            <person name="Fitzgerald M."/>
            <person name="Haas B."/>
            <person name="Abouelleil A."/>
            <person name="Alvarado L."/>
            <person name="Arachchi H.M."/>
            <person name="Berlin A.M."/>
            <person name="Chapman S.B."/>
            <person name="Dewar J."/>
            <person name="Goldberg J."/>
            <person name="Griggs A."/>
            <person name="Gujja S."/>
            <person name="Hansen M."/>
            <person name="Howarth C."/>
            <person name="Imamovic A."/>
            <person name="Larimer J."/>
            <person name="McCowan C."/>
            <person name="Murphy C."/>
            <person name="Neiman D."/>
            <person name="Pearson M."/>
            <person name="Priest M."/>
            <person name="Roberts A."/>
            <person name="Saif S."/>
            <person name="Shea T."/>
            <person name="Sisk P."/>
            <person name="Sykes S."/>
            <person name="Wortman J."/>
            <person name="Nusbaum C."/>
            <person name="Birren B."/>
        </authorList>
    </citation>
    <scope>NUCLEOTIDE SEQUENCE [LARGE SCALE GENOMIC DNA]</scope>
    <source>
        <strain evidence="13">Tanzania (2000708)</strain>
    </source>
</reference>
<evidence type="ECO:0000313" key="12">
    <source>
        <dbReference type="EMBL" id="ETW34364.1"/>
    </source>
</evidence>
<evidence type="ECO:0000256" key="1">
    <source>
        <dbReference type="ARBA" id="ARBA00004123"/>
    </source>
</evidence>
<dbReference type="SUPFAM" id="SSF47781">
    <property type="entry name" value="RuvA domain 2-like"/>
    <property type="match status" value="1"/>
</dbReference>
<evidence type="ECO:0000256" key="5">
    <source>
        <dbReference type="ARBA" id="ARBA00022763"/>
    </source>
</evidence>
<evidence type="ECO:0000313" key="13">
    <source>
        <dbReference type="Proteomes" id="UP000030708"/>
    </source>
</evidence>
<keyword evidence="4" id="KW-0255">Endonuclease</keyword>
<accession>A0A024W0A3</accession>
<evidence type="ECO:0000259" key="11">
    <source>
        <dbReference type="SMART" id="SM00891"/>
    </source>
</evidence>
<dbReference type="GO" id="GO:0000110">
    <property type="term" value="C:nucleotide-excision repair factor 1 complex"/>
    <property type="evidence" value="ECO:0007669"/>
    <property type="project" value="TreeGrafter"/>
</dbReference>
<dbReference type="PANTHER" id="PTHR10150:SF0">
    <property type="entry name" value="DNA REPAIR ENDONUCLEASE XPF"/>
    <property type="match status" value="1"/>
</dbReference>
<evidence type="ECO:0000256" key="8">
    <source>
        <dbReference type="ARBA" id="ARBA00023204"/>
    </source>
</evidence>
<dbReference type="Proteomes" id="UP000030708">
    <property type="component" value="Unassembled WGS sequence"/>
</dbReference>
<organism evidence="12 13">
    <name type="scientific">Plasmodium falciparum Tanzania</name>
    <name type="common">2000708</name>
    <dbReference type="NCBI Taxonomy" id="1036725"/>
    <lineage>
        <taxon>Eukaryota</taxon>
        <taxon>Sar</taxon>
        <taxon>Alveolata</taxon>
        <taxon>Apicomplexa</taxon>
        <taxon>Aconoidasida</taxon>
        <taxon>Haemosporida</taxon>
        <taxon>Plasmodiidae</taxon>
        <taxon>Plasmodium</taxon>
        <taxon>Plasmodium (Laverania)</taxon>
    </lineage>
</organism>
<dbReference type="FunFam" id="3.40.50.10130:FF:000002">
    <property type="entry name" value="DNA repair endonuclease XPF"/>
    <property type="match status" value="1"/>
</dbReference>
<keyword evidence="9" id="KW-0539">Nucleus</keyword>
<comment type="similarity">
    <text evidence="2">Belongs to the XPF family.</text>
</comment>
<dbReference type="SUPFAM" id="SSF52980">
    <property type="entry name" value="Restriction endonuclease-like"/>
    <property type="match status" value="1"/>
</dbReference>
<feature type="region of interest" description="Disordered" evidence="10">
    <location>
        <begin position="825"/>
        <end position="871"/>
    </location>
</feature>
<dbReference type="GO" id="GO:0000014">
    <property type="term" value="F:single-stranded DNA endodeoxyribonuclease activity"/>
    <property type="evidence" value="ECO:0007669"/>
    <property type="project" value="TreeGrafter"/>
</dbReference>
<dbReference type="GO" id="GO:0000724">
    <property type="term" value="P:double-strand break repair via homologous recombination"/>
    <property type="evidence" value="ECO:0007669"/>
    <property type="project" value="TreeGrafter"/>
</dbReference>
<keyword evidence="7" id="KW-0238">DNA-binding</keyword>